<feature type="non-terminal residue" evidence="1">
    <location>
        <position position="224"/>
    </location>
</feature>
<name>A0ACA9QYC7_9GLOM</name>
<sequence>MAQRAGIALGRIADNAPFVITRIDGAPHPPTIAEPVEHQLDGHSVAEMMATFQHAISFTTTSVDNGFAITYPLTLSKEERDALIDANDSNAHDHFHSFANDYTFHHSTATKQLRGHRVLFIDLTPGQVAASLCVGALNSGSWFYNSRKRKDIIIGNIENLTTQDVVDKLINPTKGNSASLNCIGILRPEGAFPNVSRSELEAHFPDTLVKWVSLVDLSRGIAMV</sequence>
<organism evidence="1 2">
    <name type="scientific">Acaulospora colombiana</name>
    <dbReference type="NCBI Taxonomy" id="27376"/>
    <lineage>
        <taxon>Eukaryota</taxon>
        <taxon>Fungi</taxon>
        <taxon>Fungi incertae sedis</taxon>
        <taxon>Mucoromycota</taxon>
        <taxon>Glomeromycotina</taxon>
        <taxon>Glomeromycetes</taxon>
        <taxon>Diversisporales</taxon>
        <taxon>Acaulosporaceae</taxon>
        <taxon>Acaulospora</taxon>
    </lineage>
</organism>
<keyword evidence="2" id="KW-1185">Reference proteome</keyword>
<evidence type="ECO:0000313" key="1">
    <source>
        <dbReference type="EMBL" id="CAG8769177.1"/>
    </source>
</evidence>
<dbReference type="EMBL" id="CAJVPT010063765">
    <property type="protein sequence ID" value="CAG8769177.1"/>
    <property type="molecule type" value="Genomic_DNA"/>
</dbReference>
<protein>
    <submittedName>
        <fullName evidence="1">17514_t:CDS:1</fullName>
    </submittedName>
</protein>
<proteinExistence type="predicted"/>
<dbReference type="Proteomes" id="UP000789525">
    <property type="component" value="Unassembled WGS sequence"/>
</dbReference>
<accession>A0ACA9QYC7</accession>
<comment type="caution">
    <text evidence="1">The sequence shown here is derived from an EMBL/GenBank/DDBJ whole genome shotgun (WGS) entry which is preliminary data.</text>
</comment>
<gene>
    <name evidence="1" type="ORF">ACOLOM_LOCUS13659</name>
</gene>
<reference evidence="1" key="1">
    <citation type="submission" date="2021-06" db="EMBL/GenBank/DDBJ databases">
        <authorList>
            <person name="Kallberg Y."/>
            <person name="Tangrot J."/>
            <person name="Rosling A."/>
        </authorList>
    </citation>
    <scope>NUCLEOTIDE SEQUENCE</scope>
    <source>
        <strain evidence="1">CL356</strain>
    </source>
</reference>
<evidence type="ECO:0000313" key="2">
    <source>
        <dbReference type="Proteomes" id="UP000789525"/>
    </source>
</evidence>